<evidence type="ECO:0000256" key="5">
    <source>
        <dbReference type="SAM" id="MobiDB-lite"/>
    </source>
</evidence>
<dbReference type="PANTHER" id="PTHR32227">
    <property type="entry name" value="GLUCAN ENDO-1,3-BETA-GLUCOSIDASE BG1-RELATED-RELATED"/>
    <property type="match status" value="1"/>
</dbReference>
<feature type="compositionally biased region" description="Basic and acidic residues" evidence="5">
    <location>
        <begin position="719"/>
        <end position="730"/>
    </location>
</feature>
<dbReference type="SUPFAM" id="SSF51445">
    <property type="entry name" value="(Trans)glycosidases"/>
    <property type="match status" value="1"/>
</dbReference>
<evidence type="ECO:0000313" key="8">
    <source>
        <dbReference type="Proteomes" id="UP000095192"/>
    </source>
</evidence>
<dbReference type="VEuPathDB" id="ToxoDB:cyc_04491"/>
<name>A0A1D3D2N4_9EIME</name>
<sequence>MQQRSLLQRLLQRNKVPHQQRCLPLGDFAWCWLPDARGAATVPPTTHAQAQPGLEYLFPILVERKTCADLLASILDGSPSACAAPLRLSRAARCKPEAFIEGVGCSMALRLAAAFQTPALLRRFFFCSSGRSSGVKDEVLRTEEQFAAFLRKVQPPSRKSPADDTVPPALSPTIFFVLRDLYGETSATGEAMTSSSLKAVEEVPESNLRTPAAAAMRRWAACDLEVIGTDRKGALESRARGKLASSPLLMLTGTKRSMGAPKVPSGGRRRPFLALCGIRLLLLCVSLFCCFSNSFAEPFCSYDLDKSPEQAIKENCGFICPDPWGKADPHSCGAPHPCCCAPRCNREAAAARAFLGINWSDKYSKLRIPREEMFTILKNNGFYHIKTFSPDGLATIAQVYGQQVSVYVGLPNRQLTDLASSPQRAVSVVRRQLKPFASILRLVIVGNEPLLCIKTEQWAAKGECGSTNSPAKLLPAMRNVKRALIQEGLGWLPVTTALNGGILEMSQNPWTPCIADFRPSVLPILREIWEFLRSQSPPAPFMVNIYSWFAALGGHIPPYLAVGFPGSALPSDGAYSYYFNFDMQLDMQRVALCKNNVTDLDLWVGETGWPSAGTAKATPANAYWYFRNTIKRAQGLIINDPEKDTIRLRGIPLPVFLFEAFDEMFKFEVEHGNIFENSFGIFREDGLPKWERNDGLIDLPSLQQEAQEVKGAAGIGTDRAAEGDPKIGKE</sequence>
<dbReference type="PROSITE" id="PS00587">
    <property type="entry name" value="GLYCOSYL_HYDROL_F17"/>
    <property type="match status" value="1"/>
</dbReference>
<protein>
    <submittedName>
        <fullName evidence="7">Glycosyl hydrolases family 17 protein</fullName>
    </submittedName>
</protein>
<comment type="similarity">
    <text evidence="1 3">Belongs to the glycosyl hydrolase 17 family.</text>
</comment>
<evidence type="ECO:0000256" key="1">
    <source>
        <dbReference type="ARBA" id="ARBA00008773"/>
    </source>
</evidence>
<dbReference type="InterPro" id="IPR000490">
    <property type="entry name" value="Glyco_hydro_17"/>
</dbReference>
<dbReference type="InterPro" id="IPR017853">
    <property type="entry name" value="GH"/>
</dbReference>
<feature type="region of interest" description="Disordered" evidence="5">
    <location>
        <begin position="708"/>
        <end position="730"/>
    </location>
</feature>
<dbReference type="VEuPathDB" id="ToxoDB:LOC113147579"/>
<dbReference type="VEuPathDB" id="ToxoDB:LOC34621017"/>
<dbReference type="GO" id="GO:0004553">
    <property type="term" value="F:hydrolase activity, hydrolyzing O-glycosyl compounds"/>
    <property type="evidence" value="ECO:0007669"/>
    <property type="project" value="InterPro"/>
</dbReference>
<dbReference type="GO" id="GO:0005975">
    <property type="term" value="P:carbohydrate metabolic process"/>
    <property type="evidence" value="ECO:0007669"/>
    <property type="project" value="InterPro"/>
</dbReference>
<dbReference type="Proteomes" id="UP000095192">
    <property type="component" value="Unassembled WGS sequence"/>
</dbReference>
<evidence type="ECO:0000256" key="3">
    <source>
        <dbReference type="RuleBase" id="RU004335"/>
    </source>
</evidence>
<dbReference type="Pfam" id="PF02732">
    <property type="entry name" value="ERCC4"/>
    <property type="match status" value="1"/>
</dbReference>
<dbReference type="SUPFAM" id="SSF52980">
    <property type="entry name" value="Restriction endonuclease-like"/>
    <property type="match status" value="1"/>
</dbReference>
<keyword evidence="2 4" id="KW-0378">Hydrolase</keyword>
<organism evidence="7 8">
    <name type="scientific">Cyclospora cayetanensis</name>
    <dbReference type="NCBI Taxonomy" id="88456"/>
    <lineage>
        <taxon>Eukaryota</taxon>
        <taxon>Sar</taxon>
        <taxon>Alveolata</taxon>
        <taxon>Apicomplexa</taxon>
        <taxon>Conoidasida</taxon>
        <taxon>Coccidia</taxon>
        <taxon>Eucoccidiorida</taxon>
        <taxon>Eimeriorina</taxon>
        <taxon>Eimeriidae</taxon>
        <taxon>Cyclospora</taxon>
    </lineage>
</organism>
<feature type="domain" description="ERCC4" evidence="6">
    <location>
        <begin position="5"/>
        <end position="78"/>
    </location>
</feature>
<dbReference type="EMBL" id="JROU02000997">
    <property type="protein sequence ID" value="OEH77713.1"/>
    <property type="molecule type" value="Genomic_DNA"/>
</dbReference>
<dbReference type="InParanoid" id="A0A1D3D2N4"/>
<gene>
    <name evidence="7" type="ORF">cyc_04491</name>
</gene>
<reference evidence="7 8" key="1">
    <citation type="journal article" date="2016" name="BMC Genomics">
        <title>Comparative genomics reveals Cyclospora cayetanensis possesses coccidia-like metabolism and invasion components but unique surface antigens.</title>
        <authorList>
            <person name="Liu S."/>
            <person name="Wang L."/>
            <person name="Zheng H."/>
            <person name="Xu Z."/>
            <person name="Roellig D.M."/>
            <person name="Li N."/>
            <person name="Frace M.A."/>
            <person name="Tang K."/>
            <person name="Arrowood M.J."/>
            <person name="Moss D.M."/>
            <person name="Zhang L."/>
            <person name="Feng Y."/>
            <person name="Xiao L."/>
        </authorList>
    </citation>
    <scope>NUCLEOTIDE SEQUENCE [LARGE SCALE GENOMIC DNA]</scope>
    <source>
        <strain evidence="7 8">CHN_HEN01</strain>
    </source>
</reference>
<dbReference type="InterPro" id="IPR011335">
    <property type="entry name" value="Restrct_endonuc-II-like"/>
</dbReference>
<dbReference type="InterPro" id="IPR044965">
    <property type="entry name" value="Glyco_hydro_17_plant"/>
</dbReference>
<evidence type="ECO:0000313" key="7">
    <source>
        <dbReference type="EMBL" id="OEH77713.1"/>
    </source>
</evidence>
<evidence type="ECO:0000256" key="2">
    <source>
        <dbReference type="ARBA" id="ARBA00022801"/>
    </source>
</evidence>
<keyword evidence="8" id="KW-1185">Reference proteome</keyword>
<keyword evidence="4" id="KW-0326">Glycosidase</keyword>
<accession>A0A1D3D2N4</accession>
<dbReference type="AlphaFoldDB" id="A0A1D3D2N4"/>
<comment type="caution">
    <text evidence="7">The sequence shown here is derived from an EMBL/GenBank/DDBJ whole genome shotgun (WGS) entry which is preliminary data.</text>
</comment>
<proteinExistence type="inferred from homology"/>
<dbReference type="InterPro" id="IPR006166">
    <property type="entry name" value="ERCC4_domain"/>
</dbReference>
<dbReference type="Pfam" id="PF00332">
    <property type="entry name" value="Glyco_hydro_17"/>
    <property type="match status" value="1"/>
</dbReference>
<evidence type="ECO:0000259" key="6">
    <source>
        <dbReference type="Pfam" id="PF02732"/>
    </source>
</evidence>
<dbReference type="GO" id="GO:0004518">
    <property type="term" value="F:nuclease activity"/>
    <property type="evidence" value="ECO:0007669"/>
    <property type="project" value="InterPro"/>
</dbReference>
<dbReference type="GO" id="GO:0003677">
    <property type="term" value="F:DNA binding"/>
    <property type="evidence" value="ECO:0007669"/>
    <property type="project" value="InterPro"/>
</dbReference>
<evidence type="ECO:0000256" key="4">
    <source>
        <dbReference type="RuleBase" id="RU004336"/>
    </source>
</evidence>
<dbReference type="Gene3D" id="3.40.50.10130">
    <property type="match status" value="1"/>
</dbReference>
<dbReference type="GO" id="GO:0006281">
    <property type="term" value="P:DNA repair"/>
    <property type="evidence" value="ECO:0007669"/>
    <property type="project" value="UniProtKB-ARBA"/>
</dbReference>
<dbReference type="Gene3D" id="3.20.20.80">
    <property type="entry name" value="Glycosidases"/>
    <property type="match status" value="1"/>
</dbReference>